<keyword evidence="2" id="KW-1185">Reference proteome</keyword>
<reference evidence="1" key="1">
    <citation type="journal article" date="2014" name="Int. J. Syst. Evol. Microbiol.">
        <title>Complete genome sequence of Corynebacterium casei LMG S-19264T (=DSM 44701T), isolated from a smear-ripened cheese.</title>
        <authorList>
            <consortium name="US DOE Joint Genome Institute (JGI-PGF)"/>
            <person name="Walter F."/>
            <person name="Albersmeier A."/>
            <person name="Kalinowski J."/>
            <person name="Ruckert C."/>
        </authorList>
    </citation>
    <scope>NUCLEOTIDE SEQUENCE</scope>
    <source>
        <strain evidence="1">CGMCC 4.7110</strain>
    </source>
</reference>
<organism evidence="1 2">
    <name type="scientific">Streptomyces fuscichromogenes</name>
    <dbReference type="NCBI Taxonomy" id="1324013"/>
    <lineage>
        <taxon>Bacteria</taxon>
        <taxon>Bacillati</taxon>
        <taxon>Actinomycetota</taxon>
        <taxon>Actinomycetes</taxon>
        <taxon>Kitasatosporales</taxon>
        <taxon>Streptomycetaceae</taxon>
        <taxon>Streptomyces</taxon>
    </lineage>
</organism>
<evidence type="ECO:0000313" key="2">
    <source>
        <dbReference type="Proteomes" id="UP000653411"/>
    </source>
</evidence>
<sequence length="98" mass="10863">MTTETSGCFRPHCRFSPTLRLTRSGSLEISSWCSDACRDWTVAAVANARSEFTPETEREAHRLCLIRQLLDIRDNADDVTFSAPTTPVTAPATDETEA</sequence>
<dbReference type="EMBL" id="BMML01000027">
    <property type="protein sequence ID" value="GGN38144.1"/>
    <property type="molecule type" value="Genomic_DNA"/>
</dbReference>
<dbReference type="Proteomes" id="UP000653411">
    <property type="component" value="Unassembled WGS sequence"/>
</dbReference>
<protein>
    <submittedName>
        <fullName evidence="1">Uncharacterized protein</fullName>
    </submittedName>
</protein>
<comment type="caution">
    <text evidence="1">The sequence shown here is derived from an EMBL/GenBank/DDBJ whole genome shotgun (WGS) entry which is preliminary data.</text>
</comment>
<proteinExistence type="predicted"/>
<reference evidence="1" key="2">
    <citation type="submission" date="2020-09" db="EMBL/GenBank/DDBJ databases">
        <authorList>
            <person name="Sun Q."/>
            <person name="Zhou Y."/>
        </authorList>
    </citation>
    <scope>NUCLEOTIDE SEQUENCE</scope>
    <source>
        <strain evidence="1">CGMCC 4.7110</strain>
    </source>
</reference>
<dbReference type="AlphaFoldDB" id="A0A917XLV3"/>
<evidence type="ECO:0000313" key="1">
    <source>
        <dbReference type="EMBL" id="GGN38144.1"/>
    </source>
</evidence>
<gene>
    <name evidence="1" type="ORF">GCM10011578_083200</name>
</gene>
<accession>A0A917XLV3</accession>
<name>A0A917XLV3_9ACTN</name>